<dbReference type="SMART" id="SM00388">
    <property type="entry name" value="HisKA"/>
    <property type="match status" value="1"/>
</dbReference>
<organism evidence="13 14">
    <name type="scientific">Flavobacterium beibuense F44-8</name>
    <dbReference type="NCBI Taxonomy" id="1406840"/>
    <lineage>
        <taxon>Bacteria</taxon>
        <taxon>Pseudomonadati</taxon>
        <taxon>Bacteroidota</taxon>
        <taxon>Flavobacteriia</taxon>
        <taxon>Flavobacteriales</taxon>
        <taxon>Flavobacteriaceae</taxon>
        <taxon>Flavobacterium</taxon>
    </lineage>
</organism>
<dbReference type="InterPro" id="IPR015943">
    <property type="entry name" value="WD40/YVTN_repeat-like_dom_sf"/>
</dbReference>
<evidence type="ECO:0000256" key="3">
    <source>
        <dbReference type="ARBA" id="ARBA00022553"/>
    </source>
</evidence>
<dbReference type="PRINTS" id="PR00344">
    <property type="entry name" value="BCTRLSENSOR"/>
</dbReference>
<dbReference type="eggNOG" id="COG5002">
    <property type="taxonomic scope" value="Bacteria"/>
</dbReference>
<comment type="caution">
    <text evidence="13">The sequence shown here is derived from an EMBL/GenBank/DDBJ whole genome shotgun (WGS) entry which is preliminary data.</text>
</comment>
<dbReference type="SUPFAM" id="SSF52172">
    <property type="entry name" value="CheY-like"/>
    <property type="match status" value="1"/>
</dbReference>
<feature type="transmembrane region" description="Helical" evidence="9">
    <location>
        <begin position="785"/>
        <end position="803"/>
    </location>
</feature>
<evidence type="ECO:0000259" key="10">
    <source>
        <dbReference type="PROSITE" id="PS01124"/>
    </source>
</evidence>
<dbReference type="CDD" id="cd00082">
    <property type="entry name" value="HisKA"/>
    <property type="match status" value="1"/>
</dbReference>
<dbReference type="eggNOG" id="COG3292">
    <property type="taxonomic scope" value="Bacteria"/>
</dbReference>
<dbReference type="InterPro" id="IPR004358">
    <property type="entry name" value="Sig_transdc_His_kin-like_C"/>
</dbReference>
<dbReference type="FunFam" id="3.30.565.10:FF:000006">
    <property type="entry name" value="Sensor histidine kinase WalK"/>
    <property type="match status" value="1"/>
</dbReference>
<dbReference type="Gene3D" id="1.10.10.60">
    <property type="entry name" value="Homeodomain-like"/>
    <property type="match status" value="1"/>
</dbReference>
<dbReference type="SUPFAM" id="SSF47384">
    <property type="entry name" value="Homodimeric domain of signal transducing histidine kinase"/>
    <property type="match status" value="1"/>
</dbReference>
<protein>
    <recommendedName>
        <fullName evidence="2">histidine kinase</fullName>
        <ecNumber evidence="2">2.7.13.3</ecNumber>
    </recommendedName>
</protein>
<dbReference type="SUPFAM" id="SSF55874">
    <property type="entry name" value="ATPase domain of HSP90 chaperone/DNA topoisomerase II/histidine kinase"/>
    <property type="match status" value="1"/>
</dbReference>
<dbReference type="Gene3D" id="1.10.287.130">
    <property type="match status" value="1"/>
</dbReference>
<evidence type="ECO:0000256" key="5">
    <source>
        <dbReference type="ARBA" id="ARBA00022777"/>
    </source>
</evidence>
<dbReference type="EMBL" id="JRLV01000037">
    <property type="protein sequence ID" value="KGO78648.1"/>
    <property type="molecule type" value="Genomic_DNA"/>
</dbReference>
<dbReference type="SUPFAM" id="SSF46689">
    <property type="entry name" value="Homeodomain-like"/>
    <property type="match status" value="1"/>
</dbReference>
<feature type="domain" description="HTH araC/xylS-type" evidence="10">
    <location>
        <begin position="1222"/>
        <end position="1320"/>
    </location>
</feature>
<keyword evidence="9" id="KW-1133">Transmembrane helix</keyword>
<proteinExistence type="predicted"/>
<dbReference type="Pfam" id="PF07494">
    <property type="entry name" value="Reg_prop"/>
    <property type="match status" value="2"/>
</dbReference>
<dbReference type="InterPro" id="IPR005467">
    <property type="entry name" value="His_kinase_dom"/>
</dbReference>
<reference evidence="13 14" key="1">
    <citation type="submission" date="2013-09" db="EMBL/GenBank/DDBJ databases">
        <authorList>
            <person name="Zeng Z."/>
            <person name="Chen C."/>
        </authorList>
    </citation>
    <scope>NUCLEOTIDE SEQUENCE [LARGE SCALE GENOMIC DNA]</scope>
    <source>
        <strain evidence="13 14">F44-8</strain>
    </source>
</reference>
<keyword evidence="6" id="KW-0805">Transcription regulation</keyword>
<keyword evidence="5" id="KW-0418">Kinase</keyword>
<keyword evidence="14" id="KW-1185">Reference proteome</keyword>
<dbReference type="PANTHER" id="PTHR43547:SF2">
    <property type="entry name" value="HYBRID SIGNAL TRANSDUCTION HISTIDINE KINASE C"/>
    <property type="match status" value="1"/>
</dbReference>
<evidence type="ECO:0000313" key="13">
    <source>
        <dbReference type="EMBL" id="KGO78648.1"/>
    </source>
</evidence>
<evidence type="ECO:0000256" key="6">
    <source>
        <dbReference type="ARBA" id="ARBA00023015"/>
    </source>
</evidence>
<dbReference type="CDD" id="cd00075">
    <property type="entry name" value="HATPase"/>
    <property type="match status" value="1"/>
</dbReference>
<sequence>MLWGEVCNFIIYIAPQNNLQKEMVGKQAGVLLILLLFPFLLFSQNVRHLSVDEGLPQSFVSGIIEDNDGFIWVATRNGLARYDGHRFKIFQSSFNGKGTSLASNVISHIRKENDNSMWIMYEGGEIDRFDFALEKPTHVITSKFTEQHNLIINRRVWMVTSNNTLWFKANSGILLSTNLNNTSVVTDYSSVFGESNTVYNLLEDENKNLWVLSQQSLNVFNPKTKRFTSIPIPYTMFEGMELKKMRENFAAFCERSNGELMWADKKYLYFFNTGKKAFRRIKLIAETNYGPKWIDVGDDGIDYFISDRTVYSYSDALGVIPQAAVELRGNRQAQAFLADQSGLFWVGGDAEGIYTIDTRLNFKSFDYENDFVIDLLKDVYGINVIDFFNWKSNFVGVLQPSYSLRSLWDRDKHWLALNRTVGYFDTTLNTTVKLPELPSPEKPWFRPITGISVIKNGNPVVVDKYNSIYVFNSKENKWEFILSLDTLKTTFPKKLQTNNLYADRDTNMLWITTEAHGLLKVSLTDKSIKQIQSSENGLPTNNLIDVLPDFDDKKFLWLGSSSGLIKFHKTTGQCEAFAVKEGLPDNMIYSMQADALGNLWLGTNKGLVCFNTNDYKTRVFTRNHGLNNIEFNRHHELMLKNGEMAFGGVKSGVIFNPESIKTDTFSPNVTFTGIKLNNENIYILKPNIGVVKGLQNIELPYNENTIAFAYTALQFNQPQDIKYRYRLLGYDDAWVTVGNKREAVYTKLPPGKYTFEVNASNTTGTWSNHIKSIEIKITPPWWKTWWAMLLYLLIGICALVWFFNFKVRQQMVKNEIRLKSREAKELRRLDKVKTRFFSNIAHEFRTPLSLILGPAEQLTDRITAEDSKLLEIIKKNTGSLIQLTDQLLDIAKLEAGVLKPQTVWGDIVPAIVNITGVFAEEAAVKKVTIKLEAPESAEFLFSINTLDRILYNLLSNALKFTQEGDTITVTVIKEETGLILKVKDTGRGIPEEEQSSIFNRYYKAGNQEASQGTGIGLSLVGELVELHKGTIKLESSTKVPTGTTFTIHLPFAVQETVKVETVSQTESTEDKPTVLVVEDHDELVKFISESLQDKYNVLIARNGKEGLSTALESAPDLIVSDVSMEQMNGFEFCKAVREDINISHIPVILLTAKADMDSRLEGLSFGANDYVTKPFSISELKLRIKNLLEFQRKQRDRFHDKFSNIIPSEEEETDVLQNEFLDKIHIIIEDNLDNKNFSVDELATSLFMSRANLHRKLKMMFNLPASEIIKVYRLKKAAQLLKQNYNATEVAYMTGFNTPSYFSKCFKDYYKITPAKYAEK</sequence>
<feature type="domain" description="Histidine kinase" evidence="11">
    <location>
        <begin position="839"/>
        <end position="1053"/>
    </location>
</feature>
<dbReference type="Pfam" id="PF00512">
    <property type="entry name" value="HisKA"/>
    <property type="match status" value="1"/>
</dbReference>
<evidence type="ECO:0000256" key="7">
    <source>
        <dbReference type="ARBA" id="ARBA00023163"/>
    </source>
</evidence>
<keyword evidence="7" id="KW-0804">Transcription</keyword>
<dbReference type="Proteomes" id="UP000030129">
    <property type="component" value="Unassembled WGS sequence"/>
</dbReference>
<dbReference type="InterPro" id="IPR011110">
    <property type="entry name" value="Reg_prop"/>
</dbReference>
<evidence type="ECO:0000256" key="9">
    <source>
        <dbReference type="SAM" id="Phobius"/>
    </source>
</evidence>
<dbReference type="GO" id="GO:0003700">
    <property type="term" value="F:DNA-binding transcription factor activity"/>
    <property type="evidence" value="ECO:0007669"/>
    <property type="project" value="InterPro"/>
</dbReference>
<feature type="modified residue" description="4-aspartylphosphate" evidence="8">
    <location>
        <position position="1121"/>
    </location>
</feature>
<dbReference type="InterPro" id="IPR001789">
    <property type="entry name" value="Sig_transdc_resp-reg_receiver"/>
</dbReference>
<dbReference type="Gene3D" id="2.60.40.10">
    <property type="entry name" value="Immunoglobulins"/>
    <property type="match status" value="1"/>
</dbReference>
<dbReference type="Gene3D" id="3.40.50.2300">
    <property type="match status" value="1"/>
</dbReference>
<dbReference type="STRING" id="1406840.Q763_17385"/>
<dbReference type="Pfam" id="PF12833">
    <property type="entry name" value="HTH_18"/>
    <property type="match status" value="1"/>
</dbReference>
<dbReference type="SMART" id="SM00448">
    <property type="entry name" value="REC"/>
    <property type="match status" value="1"/>
</dbReference>
<evidence type="ECO:0000256" key="8">
    <source>
        <dbReference type="PROSITE-ProRule" id="PRU00169"/>
    </source>
</evidence>
<dbReference type="PANTHER" id="PTHR43547">
    <property type="entry name" value="TWO-COMPONENT HISTIDINE KINASE"/>
    <property type="match status" value="1"/>
</dbReference>
<dbReference type="eggNOG" id="COG0745">
    <property type="taxonomic scope" value="Bacteria"/>
</dbReference>
<dbReference type="SUPFAM" id="SSF63829">
    <property type="entry name" value="Calcium-dependent phosphotriesterase"/>
    <property type="match status" value="2"/>
</dbReference>
<dbReference type="Pfam" id="PF00072">
    <property type="entry name" value="Response_reg"/>
    <property type="match status" value="1"/>
</dbReference>
<dbReference type="InterPro" id="IPR003661">
    <property type="entry name" value="HisK_dim/P_dom"/>
</dbReference>
<dbReference type="InterPro" id="IPR036097">
    <property type="entry name" value="HisK_dim/P_sf"/>
</dbReference>
<dbReference type="GO" id="GO:0000155">
    <property type="term" value="F:phosphorelay sensor kinase activity"/>
    <property type="evidence" value="ECO:0007669"/>
    <property type="project" value="InterPro"/>
</dbReference>
<keyword evidence="4" id="KW-0808">Transferase</keyword>
<dbReference type="FunFam" id="2.60.40.10:FF:000791">
    <property type="entry name" value="Two-component system sensor histidine kinase/response regulator"/>
    <property type="match status" value="1"/>
</dbReference>
<dbReference type="PROSITE" id="PS50110">
    <property type="entry name" value="RESPONSE_REGULATORY"/>
    <property type="match status" value="1"/>
</dbReference>
<dbReference type="EC" id="2.7.13.3" evidence="2"/>
<dbReference type="InterPro" id="IPR009057">
    <property type="entry name" value="Homeodomain-like_sf"/>
</dbReference>
<comment type="catalytic activity">
    <reaction evidence="1">
        <text>ATP + protein L-histidine = ADP + protein N-phospho-L-histidine.</text>
        <dbReference type="EC" id="2.7.13.3"/>
    </reaction>
</comment>
<feature type="domain" description="Response regulatory" evidence="12">
    <location>
        <begin position="1073"/>
        <end position="1188"/>
    </location>
</feature>
<evidence type="ECO:0000256" key="2">
    <source>
        <dbReference type="ARBA" id="ARBA00012438"/>
    </source>
</evidence>
<dbReference type="CDD" id="cd17574">
    <property type="entry name" value="REC_OmpR"/>
    <property type="match status" value="1"/>
</dbReference>
<dbReference type="InterPro" id="IPR018060">
    <property type="entry name" value="HTH_AraC"/>
</dbReference>
<name>A0A0A2LHM0_9FLAO</name>
<evidence type="ECO:0000259" key="12">
    <source>
        <dbReference type="PROSITE" id="PS50110"/>
    </source>
</evidence>
<dbReference type="Gene3D" id="2.130.10.10">
    <property type="entry name" value="YVTN repeat-like/Quinoprotein amine dehydrogenase"/>
    <property type="match status" value="3"/>
</dbReference>
<keyword evidence="9" id="KW-0812">Transmembrane</keyword>
<dbReference type="PROSITE" id="PS01124">
    <property type="entry name" value="HTH_ARAC_FAMILY_2"/>
    <property type="match status" value="1"/>
</dbReference>
<dbReference type="Pfam" id="PF02518">
    <property type="entry name" value="HATPase_c"/>
    <property type="match status" value="1"/>
</dbReference>
<dbReference type="SMART" id="SM00342">
    <property type="entry name" value="HTH_ARAC"/>
    <property type="match status" value="1"/>
</dbReference>
<dbReference type="InterPro" id="IPR003594">
    <property type="entry name" value="HATPase_dom"/>
</dbReference>
<evidence type="ECO:0000256" key="4">
    <source>
        <dbReference type="ARBA" id="ARBA00022679"/>
    </source>
</evidence>
<evidence type="ECO:0000259" key="11">
    <source>
        <dbReference type="PROSITE" id="PS50109"/>
    </source>
</evidence>
<dbReference type="GO" id="GO:0043565">
    <property type="term" value="F:sequence-specific DNA binding"/>
    <property type="evidence" value="ECO:0007669"/>
    <property type="project" value="InterPro"/>
</dbReference>
<evidence type="ECO:0000256" key="1">
    <source>
        <dbReference type="ARBA" id="ARBA00000085"/>
    </source>
</evidence>
<dbReference type="PROSITE" id="PS50109">
    <property type="entry name" value="HIS_KIN"/>
    <property type="match status" value="1"/>
</dbReference>
<keyword evidence="3 8" id="KW-0597">Phosphoprotein</keyword>
<dbReference type="InterPro" id="IPR036890">
    <property type="entry name" value="HATPase_C_sf"/>
</dbReference>
<evidence type="ECO:0000313" key="14">
    <source>
        <dbReference type="Proteomes" id="UP000030129"/>
    </source>
</evidence>
<dbReference type="SMART" id="SM00387">
    <property type="entry name" value="HATPase_c"/>
    <property type="match status" value="1"/>
</dbReference>
<dbReference type="Pfam" id="PF07495">
    <property type="entry name" value="Y_Y_Y"/>
    <property type="match status" value="1"/>
</dbReference>
<keyword evidence="9" id="KW-0472">Membrane</keyword>
<accession>A0A0A2LHM0</accession>
<dbReference type="InterPro" id="IPR013783">
    <property type="entry name" value="Ig-like_fold"/>
</dbReference>
<dbReference type="InterPro" id="IPR011123">
    <property type="entry name" value="Y_Y_Y"/>
</dbReference>
<gene>
    <name evidence="13" type="ORF">Q763_17385</name>
</gene>
<dbReference type="InterPro" id="IPR011006">
    <property type="entry name" value="CheY-like_superfamily"/>
</dbReference>
<dbReference type="Gene3D" id="3.30.565.10">
    <property type="entry name" value="Histidine kinase-like ATPase, C-terminal domain"/>
    <property type="match status" value="1"/>
</dbReference>